<dbReference type="InterPro" id="IPR027417">
    <property type="entry name" value="P-loop_NTPase"/>
</dbReference>
<reference evidence="10 11" key="1">
    <citation type="journal article" date="2019" name="Int. J. Syst. Evol. Microbiol.">
        <title>The Global Catalogue of Microorganisms (GCM) 10K type strain sequencing project: providing services to taxonomists for standard genome sequencing and annotation.</title>
        <authorList>
            <consortium name="The Broad Institute Genomics Platform"/>
            <consortium name="The Broad Institute Genome Sequencing Center for Infectious Disease"/>
            <person name="Wu L."/>
            <person name="Ma J."/>
        </authorList>
    </citation>
    <scope>NUCLEOTIDE SEQUENCE [LARGE SCALE GENOMIC DNA]</scope>
    <source>
        <strain evidence="10 11">JCM 6922</strain>
    </source>
</reference>
<dbReference type="CDD" id="cd07346">
    <property type="entry name" value="ABC_6TM_exporters"/>
    <property type="match status" value="1"/>
</dbReference>
<evidence type="ECO:0000256" key="4">
    <source>
        <dbReference type="ARBA" id="ARBA00022840"/>
    </source>
</evidence>
<dbReference type="Pfam" id="PF00664">
    <property type="entry name" value="ABC_membrane"/>
    <property type="match status" value="1"/>
</dbReference>
<dbReference type="PANTHER" id="PTHR24221:SF654">
    <property type="entry name" value="ATP-BINDING CASSETTE SUB-FAMILY B MEMBER 6"/>
    <property type="match status" value="1"/>
</dbReference>
<evidence type="ECO:0000259" key="9">
    <source>
        <dbReference type="PROSITE" id="PS50929"/>
    </source>
</evidence>
<dbReference type="PANTHER" id="PTHR24221">
    <property type="entry name" value="ATP-BINDING CASSETTE SUB-FAMILY B"/>
    <property type="match status" value="1"/>
</dbReference>
<dbReference type="InterPro" id="IPR003593">
    <property type="entry name" value="AAA+_ATPase"/>
</dbReference>
<keyword evidence="3" id="KW-0547">Nucleotide-binding</keyword>
<evidence type="ECO:0000256" key="1">
    <source>
        <dbReference type="ARBA" id="ARBA00004651"/>
    </source>
</evidence>
<feature type="domain" description="ABC transmembrane type-1" evidence="9">
    <location>
        <begin position="52"/>
        <end position="325"/>
    </location>
</feature>
<evidence type="ECO:0000313" key="11">
    <source>
        <dbReference type="Proteomes" id="UP001500460"/>
    </source>
</evidence>
<organism evidence="10 11">
    <name type="scientific">Streptomyces glaucus</name>
    <dbReference type="NCBI Taxonomy" id="284029"/>
    <lineage>
        <taxon>Bacteria</taxon>
        <taxon>Bacillati</taxon>
        <taxon>Actinomycetota</taxon>
        <taxon>Actinomycetes</taxon>
        <taxon>Kitasatosporales</taxon>
        <taxon>Streptomycetaceae</taxon>
        <taxon>Streptomyces</taxon>
    </lineage>
</organism>
<dbReference type="Gene3D" id="1.20.1560.10">
    <property type="entry name" value="ABC transporter type 1, transmembrane domain"/>
    <property type="match status" value="1"/>
</dbReference>
<evidence type="ECO:0000256" key="6">
    <source>
        <dbReference type="ARBA" id="ARBA00023136"/>
    </source>
</evidence>
<feature type="transmembrane region" description="Helical" evidence="7">
    <location>
        <begin position="43"/>
        <end position="68"/>
    </location>
</feature>
<comment type="subcellular location">
    <subcellularLocation>
        <location evidence="1">Cell membrane</location>
        <topology evidence="1">Multi-pass membrane protein</topology>
    </subcellularLocation>
</comment>
<sequence>MIGVAPPAYDPAAPTTAHTLPVGAPATVRAYVAELLRRHRRAFLVLVTVNTVAVAASMAGPYLLGGLVERVSDGARELRLGLTATLFVVALVVQAAFVRQVRLRGAMLGERMLADLREDFLVRSVGLPPGVLERAGTGDLLSRITTDIDRLANAMREAVPQLVIGVVWAALLLGGLVVTAPPLAPAVLIAVPLLVAGCRWYFRRAPSAYRSEAAGYAAVAAALAETVDAGRTVEAHRLGPRRVELSERRIKEWTAWERYTLWLRSVLFPVVNVTHVTVLASVLMVGGVFVLRGWIGIGQLTTGALIAQMLVDPVGLILRWYDELQVAQVSLARLVGVRDIEPDAGDPELVPDGRHVHADRVRFGYREGVDVLREVSLGVAPGTRLALVGPSGAGKSTLGRLLAGIYGPRAGRVTLGGAELSRMTAERVRSHVALVNQEHHVFVGSLRDNLRLARTGATDAELWAALGAVDADGWARALGDGLDTEVGSGGLALTPAQAQQIALARLVLADPHTLVLDEATSLLDPRAARHLERSLARVLDGRTVVAIAHRLHTAHDADVIAVVENGRISELGSHDELVAADGAYAALWRSWHG</sequence>
<dbReference type="Proteomes" id="UP001500460">
    <property type="component" value="Unassembled WGS sequence"/>
</dbReference>
<evidence type="ECO:0000256" key="2">
    <source>
        <dbReference type="ARBA" id="ARBA00022692"/>
    </source>
</evidence>
<protein>
    <submittedName>
        <fullName evidence="10">ABC transporter ATP-binding protein</fullName>
    </submittedName>
</protein>
<gene>
    <name evidence="10" type="ORF">GCM10010421_36250</name>
</gene>
<evidence type="ECO:0000259" key="8">
    <source>
        <dbReference type="PROSITE" id="PS50893"/>
    </source>
</evidence>
<dbReference type="SMART" id="SM00382">
    <property type="entry name" value="AAA"/>
    <property type="match status" value="1"/>
</dbReference>
<evidence type="ECO:0000256" key="7">
    <source>
        <dbReference type="SAM" id="Phobius"/>
    </source>
</evidence>
<dbReference type="PROSITE" id="PS50929">
    <property type="entry name" value="ABC_TM1F"/>
    <property type="match status" value="1"/>
</dbReference>
<dbReference type="RefSeq" id="WP_344604613.1">
    <property type="nucleotide sequence ID" value="NZ_BAAATK010000021.1"/>
</dbReference>
<dbReference type="SUPFAM" id="SSF90123">
    <property type="entry name" value="ABC transporter transmembrane region"/>
    <property type="match status" value="1"/>
</dbReference>
<dbReference type="Pfam" id="PF00005">
    <property type="entry name" value="ABC_tran"/>
    <property type="match status" value="1"/>
</dbReference>
<feature type="domain" description="ABC transporter" evidence="8">
    <location>
        <begin position="356"/>
        <end position="590"/>
    </location>
</feature>
<proteinExistence type="predicted"/>
<keyword evidence="6 7" id="KW-0472">Membrane</keyword>
<feature type="transmembrane region" description="Helical" evidence="7">
    <location>
        <begin position="183"/>
        <end position="202"/>
    </location>
</feature>
<dbReference type="InterPro" id="IPR011527">
    <property type="entry name" value="ABC1_TM_dom"/>
</dbReference>
<keyword evidence="2 7" id="KW-0812">Transmembrane</keyword>
<dbReference type="EMBL" id="BAAATK010000021">
    <property type="protein sequence ID" value="GAA2442087.1"/>
    <property type="molecule type" value="Genomic_DNA"/>
</dbReference>
<dbReference type="PROSITE" id="PS50893">
    <property type="entry name" value="ABC_TRANSPORTER_2"/>
    <property type="match status" value="1"/>
</dbReference>
<keyword evidence="4 10" id="KW-0067">ATP-binding</keyword>
<accession>A0ABN3JZJ2</accession>
<dbReference type="GO" id="GO:0005524">
    <property type="term" value="F:ATP binding"/>
    <property type="evidence" value="ECO:0007669"/>
    <property type="project" value="UniProtKB-KW"/>
</dbReference>
<evidence type="ECO:0000256" key="3">
    <source>
        <dbReference type="ARBA" id="ARBA00022741"/>
    </source>
</evidence>
<feature type="transmembrane region" description="Helical" evidence="7">
    <location>
        <begin position="266"/>
        <end position="291"/>
    </location>
</feature>
<dbReference type="InterPro" id="IPR036640">
    <property type="entry name" value="ABC1_TM_sf"/>
</dbReference>
<keyword evidence="11" id="KW-1185">Reference proteome</keyword>
<evidence type="ECO:0000256" key="5">
    <source>
        <dbReference type="ARBA" id="ARBA00022989"/>
    </source>
</evidence>
<dbReference type="SUPFAM" id="SSF52540">
    <property type="entry name" value="P-loop containing nucleoside triphosphate hydrolases"/>
    <property type="match status" value="1"/>
</dbReference>
<feature type="transmembrane region" description="Helical" evidence="7">
    <location>
        <begin position="158"/>
        <end position="177"/>
    </location>
</feature>
<name>A0ABN3JZJ2_9ACTN</name>
<dbReference type="Gene3D" id="3.40.50.300">
    <property type="entry name" value="P-loop containing nucleotide triphosphate hydrolases"/>
    <property type="match status" value="1"/>
</dbReference>
<dbReference type="InterPro" id="IPR003439">
    <property type="entry name" value="ABC_transporter-like_ATP-bd"/>
</dbReference>
<comment type="caution">
    <text evidence="10">The sequence shown here is derived from an EMBL/GenBank/DDBJ whole genome shotgun (WGS) entry which is preliminary data.</text>
</comment>
<keyword evidence="5 7" id="KW-1133">Transmembrane helix</keyword>
<dbReference type="InterPro" id="IPR039421">
    <property type="entry name" value="Type_1_exporter"/>
</dbReference>
<evidence type="ECO:0000313" key="10">
    <source>
        <dbReference type="EMBL" id="GAA2442087.1"/>
    </source>
</evidence>
<feature type="transmembrane region" description="Helical" evidence="7">
    <location>
        <begin position="80"/>
        <end position="98"/>
    </location>
</feature>